<dbReference type="PANTHER" id="PTHR10039">
    <property type="entry name" value="AMELOGENIN"/>
    <property type="match status" value="1"/>
</dbReference>
<dbReference type="STRING" id="150374.A0A0M8N0K4"/>
<feature type="region of interest" description="Disordered" evidence="2">
    <location>
        <begin position="1"/>
        <end position="39"/>
    </location>
</feature>
<keyword evidence="1" id="KW-0677">Repeat</keyword>
<feature type="compositionally biased region" description="Polar residues" evidence="2">
    <location>
        <begin position="18"/>
        <end position="39"/>
    </location>
</feature>
<evidence type="ECO:0000313" key="5">
    <source>
        <dbReference type="Proteomes" id="UP000053831"/>
    </source>
</evidence>
<dbReference type="InterPro" id="IPR027417">
    <property type="entry name" value="P-loop_NTPase"/>
</dbReference>
<dbReference type="OrthoDB" id="2546325at2759"/>
<sequence>MTSIKSARAAEHSGNGGNSHQRSASATASSPRLKTGLRRSSLSPRLQMDELHSISEVLSIDLAAYLEYIKQERLTRLPRRGSDWDRVLQAAQFFGLQVWSFDDKINSLKHGKRSLSSILGDIGRIPDLDDLAPGIQNDAVRIFADIVLLIKGMAVEYQQRVGGLKTGSQSFISIDALFGTKIRSIYQARETLAERIWVEKLDTASFSLTLKELSWKLQSPVRQTVYNRLFGHVDDHFDRSEESCHWFRDQLSQFFSEQDRMFCITGAPSSGKTVLAEWVEERLSRPVDGQSHAVLRFDFPYNSPQEATPVAFLKDILFKLLEQNIGNVPLYEAMMRAFEGHHREREVDESLEPALWIALRECLRHAHHYSASLVIISDHCDWVAGGRRDSFIAALHDCVSQIPSVRAITFCREPPKLSASYRHFCITDQEVREDISTHFAEILLQSPHFQELSREEFQRLVVGLVEKSKGNWLWVFYAGRLLFNKRSKSSIVSASQELPADISEVLQQVIELLQIGTNPVLKALLSLMLVVGRPLAVTEFIQLFANDPHHTGGEGSVAAPNMTALISEVCDDIVIVKGGYVHFRTEVVQSFLRAQLGSLSLPSVQEANRELTLRMLLYARLLLSDEGELSVNELPHEYVTSLFYRNPLLGYVVQTWAYHVEASGTLLSEDQAHIRKELSHVFPSSVTFALLETTCWTKMRSFDDLVSSLKLALRIREACFEEVHVAVLQTLINLGRVPVDERVESEVVAAASFYRRATKVGAMLLGESSLVVEKCMILFLDITESITLTTRNEMAAWREEMIQSIIKVLKNKNGASSDEVIHWYNKLALLYININEEHHATVVYQDLYKATVHRYGEKSTEAKEIGNNFGNLNLVLRGKSVDEIHEYEYFILKTSEHEVTPADHSIKNLKQLADSYVAHGSHTRAERLYARLWQRASVSASAPGAEVQHHVAKIRIALEYSKFLVEQKRHEEAYNILICLWAEYQKSTFEDVEEVQLCLREVGQAMRGFGATHLAVTILNQVWAFFKRNGKGSDEEAKKTTGLITEVVDEITEVRSRSLVVGSAATAAGTTTSSGAVTTVTTITEDTEISETVMYEIFDFHIERGQKAGVDRDFFSVCSALINIHVQRQDWQKAEAAITKTLEVAWKAILTHNVKIKLCGHANVAESIQVARQLAACYSEQGHFEMAERVHLQMFYACLENLPLEDGLLIETIDVLVKFYEKHHRHAEIIGIYVEVLQRYQTDLGRKHRLTIRTLYSLADRCMMLGRQDAYHHYLEIVNVLNHNINYCHPDAVPAALVLCKYYHARGRWTELQQICVLLWETIINHRSEYTATEETITFVFGKYMHVLELDSNVDFSALYKLSVEYKDVVSVVCGFKSPLVTKTIIALAKVCERDEAHHQEALSLYEEVLTVVSEEDTVTRSAMKKSLSKMYVKVSMTRTRSGSEAAATANIDRAVKVAAESYELTKAEYKCWHENTLVKLRDVVTLHLRMNTEESRSQAYELLQSSVKEIITTTNTKTASNVNMSLFESAKTLADIFAKAEMIKEGQQLLTQLRQFIVFQGTPVTSAPTTLELSARLTKVAFIFLIGFEHGLNGGDAYSKDLAEVQLESVLYAEYSRTIEKETKLETVLQYGARLRNFWEFHKRVELLEFLDKRLFPLFKSEYAQCFEHVDDRDVMLLYCCLLAELGDAQPNSKFDLATFICQAANTEVHRLLSKGKFETANRLANCVFCFSEKQRLYHYSSRIQYGYKLAEYMAGIGVTLPHGFEENPMWAAMLETSTRIMTDILAAFVTIKLDYKSLRFEDLDHLIRLLGTQRNFRELETLLSQLWRHRDHVRTAFGCEPAAVLEIGIYLVHAQYAMGDVLRAVDTASNMYYNLQRGNGRLDISTLEVGRLLASLYMSTHRPKKALILHEAILKEISNVLSTGGENGEAEHIHPQYLAEQQAIHLQLLRVAHQQCHDYARPDIEKMCARLTEIVAVKLPEFDATIVLAKVDTSGEYAAPGKWTIEKLGVGRTEKEIDSEARWQLVENARKEHVFDWPLSPR</sequence>
<dbReference type="EMBL" id="LGSR01000015">
    <property type="protein sequence ID" value="KOS20667.1"/>
    <property type="molecule type" value="Genomic_DNA"/>
</dbReference>
<gene>
    <name evidence="4" type="ORF">ESCO_006835</name>
</gene>
<name>A0A0M8N0K4_ESCWE</name>
<dbReference type="Pfam" id="PF24883">
    <property type="entry name" value="NPHP3_N"/>
    <property type="match status" value="1"/>
</dbReference>
<comment type="caution">
    <text evidence="4">The sequence shown here is derived from an EMBL/GenBank/DDBJ whole genome shotgun (WGS) entry which is preliminary data.</text>
</comment>
<evidence type="ECO:0000313" key="4">
    <source>
        <dbReference type="EMBL" id="KOS20667.1"/>
    </source>
</evidence>
<feature type="domain" description="Nephrocystin 3-like N-terminal" evidence="3">
    <location>
        <begin position="243"/>
        <end position="402"/>
    </location>
</feature>
<evidence type="ECO:0000256" key="2">
    <source>
        <dbReference type="SAM" id="MobiDB-lite"/>
    </source>
</evidence>
<reference evidence="4 5" key="1">
    <citation type="submission" date="2015-07" db="EMBL/GenBank/DDBJ databases">
        <title>The genome of the fungus Escovopsis weberi, a specialized disease agent of ant agriculture.</title>
        <authorList>
            <person name="de Man T.J."/>
            <person name="Stajich J.E."/>
            <person name="Kubicek C.P."/>
            <person name="Chenthamara K."/>
            <person name="Atanasova L."/>
            <person name="Druzhinina I.S."/>
            <person name="Birnbaum S."/>
            <person name="Barribeau S.M."/>
            <person name="Teiling C."/>
            <person name="Suen G."/>
            <person name="Currie C."/>
            <person name="Gerardo N.M."/>
        </authorList>
    </citation>
    <scope>NUCLEOTIDE SEQUENCE [LARGE SCALE GENOMIC DNA]</scope>
</reference>
<proteinExistence type="predicted"/>
<evidence type="ECO:0000259" key="3">
    <source>
        <dbReference type="Pfam" id="PF24883"/>
    </source>
</evidence>
<dbReference type="Proteomes" id="UP000053831">
    <property type="component" value="Unassembled WGS sequence"/>
</dbReference>
<evidence type="ECO:0000256" key="1">
    <source>
        <dbReference type="ARBA" id="ARBA00022737"/>
    </source>
</evidence>
<dbReference type="PANTHER" id="PTHR10039:SF9">
    <property type="entry name" value="NACHT DOMAIN PROTEIN (AFU_ORTHOLOGUE AFUA_2G01760)"/>
    <property type="match status" value="1"/>
</dbReference>
<organism evidence="4 5">
    <name type="scientific">Escovopsis weberi</name>
    <dbReference type="NCBI Taxonomy" id="150374"/>
    <lineage>
        <taxon>Eukaryota</taxon>
        <taxon>Fungi</taxon>
        <taxon>Dikarya</taxon>
        <taxon>Ascomycota</taxon>
        <taxon>Pezizomycotina</taxon>
        <taxon>Sordariomycetes</taxon>
        <taxon>Hypocreomycetidae</taxon>
        <taxon>Hypocreales</taxon>
        <taxon>Hypocreaceae</taxon>
        <taxon>Escovopsis</taxon>
    </lineage>
</organism>
<dbReference type="SUPFAM" id="SSF52540">
    <property type="entry name" value="P-loop containing nucleoside triphosphate hydrolases"/>
    <property type="match status" value="1"/>
</dbReference>
<dbReference type="InterPro" id="IPR011990">
    <property type="entry name" value="TPR-like_helical_dom_sf"/>
</dbReference>
<dbReference type="InterPro" id="IPR056884">
    <property type="entry name" value="NPHP3-like_N"/>
</dbReference>
<dbReference type="Gene3D" id="3.40.50.300">
    <property type="entry name" value="P-loop containing nucleotide triphosphate hydrolases"/>
    <property type="match status" value="1"/>
</dbReference>
<dbReference type="Gene3D" id="1.25.40.10">
    <property type="entry name" value="Tetratricopeptide repeat domain"/>
    <property type="match status" value="1"/>
</dbReference>
<protein>
    <recommendedName>
        <fullName evidence="3">Nephrocystin 3-like N-terminal domain-containing protein</fullName>
    </recommendedName>
</protein>
<keyword evidence="5" id="KW-1185">Reference proteome</keyword>
<accession>A0A0M8N0K4</accession>